<evidence type="ECO:0000256" key="10">
    <source>
        <dbReference type="PIRNR" id="PIRNR001563"/>
    </source>
</evidence>
<keyword evidence="5 10" id="KW-0547">Nucleotide-binding</keyword>
<dbReference type="RefSeq" id="WP_255888958.1">
    <property type="nucleotide sequence ID" value="NZ_JAFMZM010000001.1"/>
</dbReference>
<keyword evidence="6 10" id="KW-0067">ATP-binding</keyword>
<evidence type="ECO:0000256" key="9">
    <source>
        <dbReference type="ARBA" id="ARBA00047493"/>
    </source>
</evidence>
<proteinExistence type="inferred from homology"/>
<dbReference type="InterPro" id="IPR036565">
    <property type="entry name" value="Mur-like_cat_sf"/>
</dbReference>
<dbReference type="Pfam" id="PF08245">
    <property type="entry name" value="Mur_ligase_M"/>
    <property type="match status" value="1"/>
</dbReference>
<protein>
    <recommendedName>
        <fullName evidence="2">tetrahydrofolate synthase</fullName>
        <ecNumber evidence="2">6.3.2.17</ecNumber>
    </recommendedName>
    <alternativeName>
        <fullName evidence="8">Tetrahydrofolylpolyglutamate synthase</fullName>
    </alternativeName>
</protein>
<keyword evidence="3 10" id="KW-0436">Ligase</keyword>
<dbReference type="EC" id="6.3.2.17" evidence="2"/>
<evidence type="ECO:0000259" key="11">
    <source>
        <dbReference type="Pfam" id="PF02875"/>
    </source>
</evidence>
<dbReference type="Gene3D" id="3.40.1190.10">
    <property type="entry name" value="Mur-like, catalytic domain"/>
    <property type="match status" value="1"/>
</dbReference>
<dbReference type="EMBL" id="JBHTCH010000025">
    <property type="protein sequence ID" value="MFC7362623.1"/>
    <property type="molecule type" value="Genomic_DNA"/>
</dbReference>
<evidence type="ECO:0000256" key="5">
    <source>
        <dbReference type="ARBA" id="ARBA00022741"/>
    </source>
</evidence>
<evidence type="ECO:0000313" key="13">
    <source>
        <dbReference type="EMBL" id="MFC7362623.1"/>
    </source>
</evidence>
<dbReference type="NCBIfam" id="TIGR01499">
    <property type="entry name" value="folC"/>
    <property type="match status" value="1"/>
</dbReference>
<evidence type="ECO:0000256" key="3">
    <source>
        <dbReference type="ARBA" id="ARBA00022598"/>
    </source>
</evidence>
<feature type="domain" description="Mur ligase central" evidence="12">
    <location>
        <begin position="54"/>
        <end position="279"/>
    </location>
</feature>
<organism evidence="13 14">
    <name type="scientific">Nocardioides astragali</name>
    <dbReference type="NCBI Taxonomy" id="1776736"/>
    <lineage>
        <taxon>Bacteria</taxon>
        <taxon>Bacillati</taxon>
        <taxon>Actinomycetota</taxon>
        <taxon>Actinomycetes</taxon>
        <taxon>Propionibacteriales</taxon>
        <taxon>Nocardioidaceae</taxon>
        <taxon>Nocardioides</taxon>
    </lineage>
</organism>
<evidence type="ECO:0000256" key="2">
    <source>
        <dbReference type="ARBA" id="ARBA00013025"/>
    </source>
</evidence>
<dbReference type="InterPro" id="IPR013221">
    <property type="entry name" value="Mur_ligase_cen"/>
</dbReference>
<dbReference type="InterPro" id="IPR004101">
    <property type="entry name" value="Mur_ligase_C"/>
</dbReference>
<evidence type="ECO:0000256" key="4">
    <source>
        <dbReference type="ARBA" id="ARBA00022723"/>
    </source>
</evidence>
<dbReference type="InterPro" id="IPR036615">
    <property type="entry name" value="Mur_ligase_C_dom_sf"/>
</dbReference>
<dbReference type="InterPro" id="IPR001645">
    <property type="entry name" value="Folylpolyglutamate_synth"/>
</dbReference>
<keyword evidence="7" id="KW-0460">Magnesium</keyword>
<keyword evidence="14" id="KW-1185">Reference proteome</keyword>
<evidence type="ECO:0000256" key="1">
    <source>
        <dbReference type="ARBA" id="ARBA00008276"/>
    </source>
</evidence>
<evidence type="ECO:0000313" key="14">
    <source>
        <dbReference type="Proteomes" id="UP001596524"/>
    </source>
</evidence>
<gene>
    <name evidence="13" type="ORF">ACFQO6_20305</name>
</gene>
<feature type="domain" description="Mur ligase C-terminal" evidence="11">
    <location>
        <begin position="304"/>
        <end position="428"/>
    </location>
</feature>
<dbReference type="PANTHER" id="PTHR11136">
    <property type="entry name" value="FOLYLPOLYGLUTAMATE SYNTHASE-RELATED"/>
    <property type="match status" value="1"/>
</dbReference>
<reference evidence="14" key="1">
    <citation type="journal article" date="2019" name="Int. J. Syst. Evol. Microbiol.">
        <title>The Global Catalogue of Microorganisms (GCM) 10K type strain sequencing project: providing services to taxonomists for standard genome sequencing and annotation.</title>
        <authorList>
            <consortium name="The Broad Institute Genomics Platform"/>
            <consortium name="The Broad Institute Genome Sequencing Center for Infectious Disease"/>
            <person name="Wu L."/>
            <person name="Ma J."/>
        </authorList>
    </citation>
    <scope>NUCLEOTIDE SEQUENCE [LARGE SCALE GENOMIC DNA]</scope>
    <source>
        <strain evidence="14">FCH27</strain>
    </source>
</reference>
<accession>A0ABW2NAI5</accession>
<dbReference type="SUPFAM" id="SSF53244">
    <property type="entry name" value="MurD-like peptide ligases, peptide-binding domain"/>
    <property type="match status" value="1"/>
</dbReference>
<dbReference type="PANTHER" id="PTHR11136:SF0">
    <property type="entry name" value="DIHYDROFOLATE SYNTHETASE-RELATED"/>
    <property type="match status" value="1"/>
</dbReference>
<evidence type="ECO:0000259" key="12">
    <source>
        <dbReference type="Pfam" id="PF08245"/>
    </source>
</evidence>
<evidence type="ECO:0000256" key="6">
    <source>
        <dbReference type="ARBA" id="ARBA00022840"/>
    </source>
</evidence>
<evidence type="ECO:0000256" key="7">
    <source>
        <dbReference type="ARBA" id="ARBA00022842"/>
    </source>
</evidence>
<dbReference type="Gene3D" id="3.90.190.20">
    <property type="entry name" value="Mur ligase, C-terminal domain"/>
    <property type="match status" value="1"/>
</dbReference>
<sequence length="458" mass="48234">MTATRAPDEALAAVERELLARWPETRMDPTLDRIHLLLEQLGRPQCDYRSIHLTGTNGKTSTARMIEALLAAGGRTTGRLTSPHLVSMRERICLEQEPIDAARFLRAYDAVAEQARRIDETSEHPLSFFEMTVAISYLAFATHRVDAAVVEVGMGGRWDATNTIDADVAAILPIAMDHADYLGDTPEAIAAEKSGIVKPGAVCVSAEQSPGVAEVLRGQAAAVGARLVVEGHEFAVTARRVTADGQVVSVRGLHSDYVDLPLALHGDHQAQNAAVAIASVEAFLDAPLDIELVRRVLGRVTSPGRFEVRAGTPPVVLDAAHNPHGAQALARNLAELAPGRTIAVLGVMADKDHGAVLRELERVVDVVVCTRSSSPRSLPADALAVTARARFGAARVRVAADVASGLAMARALAADGDAPGELILVSGSVVTVGDAVDVLASDAEAHQGAPPGRPAHDR</sequence>
<evidence type="ECO:0000256" key="8">
    <source>
        <dbReference type="ARBA" id="ARBA00030592"/>
    </source>
</evidence>
<dbReference type="Proteomes" id="UP001596524">
    <property type="component" value="Unassembled WGS sequence"/>
</dbReference>
<comment type="similarity">
    <text evidence="1 10">Belongs to the folylpolyglutamate synthase family.</text>
</comment>
<dbReference type="SUPFAM" id="SSF53623">
    <property type="entry name" value="MurD-like peptide ligases, catalytic domain"/>
    <property type="match status" value="1"/>
</dbReference>
<dbReference type="GO" id="GO:0016874">
    <property type="term" value="F:ligase activity"/>
    <property type="evidence" value="ECO:0007669"/>
    <property type="project" value="UniProtKB-KW"/>
</dbReference>
<dbReference type="PIRSF" id="PIRSF001563">
    <property type="entry name" value="Folylpolyglu_synth"/>
    <property type="match status" value="1"/>
</dbReference>
<dbReference type="Pfam" id="PF02875">
    <property type="entry name" value="Mur_ligase_C"/>
    <property type="match status" value="1"/>
</dbReference>
<comment type="caution">
    <text evidence="13">The sequence shown here is derived from an EMBL/GenBank/DDBJ whole genome shotgun (WGS) entry which is preliminary data.</text>
</comment>
<keyword evidence="4" id="KW-0479">Metal-binding</keyword>
<name>A0ABW2NAI5_9ACTN</name>
<comment type="catalytic activity">
    <reaction evidence="9">
        <text>(6S)-5,6,7,8-tetrahydrofolyl-(gamma-L-Glu)(n) + L-glutamate + ATP = (6S)-5,6,7,8-tetrahydrofolyl-(gamma-L-Glu)(n+1) + ADP + phosphate + H(+)</text>
        <dbReference type="Rhea" id="RHEA:10580"/>
        <dbReference type="Rhea" id="RHEA-COMP:14738"/>
        <dbReference type="Rhea" id="RHEA-COMP:14740"/>
        <dbReference type="ChEBI" id="CHEBI:15378"/>
        <dbReference type="ChEBI" id="CHEBI:29985"/>
        <dbReference type="ChEBI" id="CHEBI:30616"/>
        <dbReference type="ChEBI" id="CHEBI:43474"/>
        <dbReference type="ChEBI" id="CHEBI:141005"/>
        <dbReference type="ChEBI" id="CHEBI:456216"/>
        <dbReference type="EC" id="6.3.2.17"/>
    </reaction>
</comment>